<reference evidence="1" key="2">
    <citation type="journal article" date="2021" name="Microbiome">
        <title>Successional dynamics and alternative stable states in a saline activated sludge microbial community over 9 years.</title>
        <authorList>
            <person name="Wang Y."/>
            <person name="Ye J."/>
            <person name="Ju F."/>
            <person name="Liu L."/>
            <person name="Boyd J.A."/>
            <person name="Deng Y."/>
            <person name="Parks D.H."/>
            <person name="Jiang X."/>
            <person name="Yin X."/>
            <person name="Woodcroft B.J."/>
            <person name="Tyson G.W."/>
            <person name="Hugenholtz P."/>
            <person name="Polz M.F."/>
            <person name="Zhang T."/>
        </authorList>
    </citation>
    <scope>NUCLEOTIDE SEQUENCE</scope>
    <source>
        <strain evidence="1">HKST-UBA09</strain>
    </source>
</reference>
<dbReference type="Proteomes" id="UP000714915">
    <property type="component" value="Unassembled WGS sequence"/>
</dbReference>
<organism evidence="1 2">
    <name type="scientific">Candidatus Dojkabacteria bacterium</name>
    <dbReference type="NCBI Taxonomy" id="2099670"/>
    <lineage>
        <taxon>Bacteria</taxon>
        <taxon>Candidatus Dojkabacteria</taxon>
    </lineage>
</organism>
<evidence type="ECO:0000313" key="1">
    <source>
        <dbReference type="EMBL" id="MCA9386570.1"/>
    </source>
</evidence>
<sequence>MDRREFLSTAGITSLGLALALSGCTTEQESSEVMAVANVDFSIAQNLEDLNDLIVSEVFDKLVPLTITSQNGIEHKLYFALDESSGISSLTLSQGLIEIIKNIGSNSITYEVSADGRYKNHHAVIFTGGRIFNLPLADSGSTGLGYHFANGFNYNFDETYEEASEIFKRFGSTTAFINMNETNPVDNPNIEAETRERFYSGFFASTLVNEVLNIFSAYPTVHPSLEEIPRDLALYSKIISEAEGVFVGSIMSGLWISKAQYPGYSKDALFNVAQLHINQFNLLDDFYTNNFYGLAIKYRIDFEDFKQRYGIDLLNHYAYPYTQEEIDAYFELILNMYNQTNGKPVVWSD</sequence>
<gene>
    <name evidence="1" type="ORF">KC669_00905</name>
</gene>
<evidence type="ECO:0000313" key="2">
    <source>
        <dbReference type="Proteomes" id="UP000714915"/>
    </source>
</evidence>
<dbReference type="AlphaFoldDB" id="A0A955L9E3"/>
<comment type="caution">
    <text evidence="1">The sequence shown here is derived from an EMBL/GenBank/DDBJ whole genome shotgun (WGS) entry which is preliminary data.</text>
</comment>
<protein>
    <submittedName>
        <fullName evidence="1">Uncharacterized protein</fullName>
    </submittedName>
</protein>
<name>A0A955L9E3_9BACT</name>
<accession>A0A955L9E3</accession>
<dbReference type="EMBL" id="JAGQLF010000006">
    <property type="protein sequence ID" value="MCA9386570.1"/>
    <property type="molecule type" value="Genomic_DNA"/>
</dbReference>
<dbReference type="PROSITE" id="PS51257">
    <property type="entry name" value="PROKAR_LIPOPROTEIN"/>
    <property type="match status" value="1"/>
</dbReference>
<proteinExistence type="predicted"/>
<reference evidence="1" key="1">
    <citation type="submission" date="2020-04" db="EMBL/GenBank/DDBJ databases">
        <authorList>
            <person name="Zhang T."/>
        </authorList>
    </citation>
    <scope>NUCLEOTIDE SEQUENCE</scope>
    <source>
        <strain evidence="1">HKST-UBA09</strain>
    </source>
</reference>